<proteinExistence type="predicted"/>
<dbReference type="STRING" id="211165.GCA_000317285_03507"/>
<gene>
    <name evidence="1" type="ORF">PCC6912_44460</name>
</gene>
<dbReference type="SUPFAM" id="SSF88723">
    <property type="entry name" value="PIN domain-like"/>
    <property type="match status" value="1"/>
</dbReference>
<dbReference type="AlphaFoldDB" id="A0A3S0Y4E1"/>
<reference evidence="1 2" key="1">
    <citation type="journal article" date="2019" name="Genome Biol. Evol.">
        <title>Day and night: Metabolic profiles and evolutionary relationships of six axenic non-marine cyanobacteria.</title>
        <authorList>
            <person name="Will S.E."/>
            <person name="Henke P."/>
            <person name="Boedeker C."/>
            <person name="Huang S."/>
            <person name="Brinkmann H."/>
            <person name="Rohde M."/>
            <person name="Jarek M."/>
            <person name="Friedl T."/>
            <person name="Seufert S."/>
            <person name="Schumacher M."/>
            <person name="Overmann J."/>
            <person name="Neumann-Schaal M."/>
            <person name="Petersen J."/>
        </authorList>
    </citation>
    <scope>NUCLEOTIDE SEQUENCE [LARGE SCALE GENOMIC DNA]</scope>
    <source>
        <strain evidence="1 2">PCC 6912</strain>
    </source>
</reference>
<dbReference type="Proteomes" id="UP000268857">
    <property type="component" value="Unassembled WGS sequence"/>
</dbReference>
<dbReference type="OrthoDB" id="9815354at2"/>
<evidence type="ECO:0000313" key="1">
    <source>
        <dbReference type="EMBL" id="RUR76274.1"/>
    </source>
</evidence>
<accession>A0A3S0Y4E1</accession>
<protein>
    <recommendedName>
        <fullName evidence="3">PIN domain-containing protein</fullName>
    </recommendedName>
</protein>
<dbReference type="EMBL" id="RSCJ01000021">
    <property type="protein sequence ID" value="RUR76274.1"/>
    <property type="molecule type" value="Genomic_DNA"/>
</dbReference>
<evidence type="ECO:0000313" key="2">
    <source>
        <dbReference type="Proteomes" id="UP000268857"/>
    </source>
</evidence>
<organism evidence="1 2">
    <name type="scientific">Chlorogloeopsis fritschii PCC 6912</name>
    <dbReference type="NCBI Taxonomy" id="211165"/>
    <lineage>
        <taxon>Bacteria</taxon>
        <taxon>Bacillati</taxon>
        <taxon>Cyanobacteriota</taxon>
        <taxon>Cyanophyceae</taxon>
        <taxon>Nostocales</taxon>
        <taxon>Chlorogloeopsidaceae</taxon>
        <taxon>Chlorogloeopsis</taxon>
    </lineage>
</organism>
<name>A0A3S0Y4E1_CHLFR</name>
<dbReference type="InterPro" id="IPR029060">
    <property type="entry name" value="PIN-like_dom_sf"/>
</dbReference>
<evidence type="ECO:0008006" key="3">
    <source>
        <dbReference type="Google" id="ProtNLM"/>
    </source>
</evidence>
<dbReference type="Gene3D" id="3.40.50.1010">
    <property type="entry name" value="5'-nuclease"/>
    <property type="match status" value="1"/>
</dbReference>
<sequence length="69" mass="7865">MSHLCDTNIISELTRPMPNLGVIAWNSTVTSINLSVITIEEIYYGLTVKPNTRIQNWFENMRITAVQDP</sequence>
<comment type="caution">
    <text evidence="1">The sequence shown here is derived from an EMBL/GenBank/DDBJ whole genome shotgun (WGS) entry which is preliminary data.</text>
</comment>
<keyword evidence="2" id="KW-1185">Reference proteome</keyword>